<gene>
    <name evidence="2" type="ORF">ECRASSUSDP1_LOCUS24892</name>
</gene>
<feature type="compositionally biased region" description="Acidic residues" evidence="1">
    <location>
        <begin position="91"/>
        <end position="108"/>
    </location>
</feature>
<reference evidence="2" key="1">
    <citation type="submission" date="2023-07" db="EMBL/GenBank/DDBJ databases">
        <authorList>
            <consortium name="AG Swart"/>
            <person name="Singh M."/>
            <person name="Singh A."/>
            <person name="Seah K."/>
            <person name="Emmerich C."/>
        </authorList>
    </citation>
    <scope>NUCLEOTIDE SEQUENCE</scope>
    <source>
        <strain evidence="2">DP1</strain>
    </source>
</reference>
<dbReference type="EMBL" id="CAMPGE010025657">
    <property type="protein sequence ID" value="CAI2383393.1"/>
    <property type="molecule type" value="Genomic_DNA"/>
</dbReference>
<proteinExistence type="predicted"/>
<evidence type="ECO:0000313" key="2">
    <source>
        <dbReference type="EMBL" id="CAI2383393.1"/>
    </source>
</evidence>
<feature type="compositionally biased region" description="Basic and acidic residues" evidence="1">
    <location>
        <begin position="446"/>
        <end position="457"/>
    </location>
</feature>
<comment type="caution">
    <text evidence="2">The sequence shown here is derived from an EMBL/GenBank/DDBJ whole genome shotgun (WGS) entry which is preliminary data.</text>
</comment>
<protein>
    <submittedName>
        <fullName evidence="2">Uncharacterized protein</fullName>
    </submittedName>
</protein>
<evidence type="ECO:0000256" key="1">
    <source>
        <dbReference type="SAM" id="MobiDB-lite"/>
    </source>
</evidence>
<feature type="compositionally biased region" description="Pro residues" evidence="1">
    <location>
        <begin position="114"/>
        <end position="139"/>
    </location>
</feature>
<accession>A0AAD2D8K2</accession>
<name>A0AAD2D8K2_EUPCR</name>
<organism evidence="2 3">
    <name type="scientific">Euplotes crassus</name>
    <dbReference type="NCBI Taxonomy" id="5936"/>
    <lineage>
        <taxon>Eukaryota</taxon>
        <taxon>Sar</taxon>
        <taxon>Alveolata</taxon>
        <taxon>Ciliophora</taxon>
        <taxon>Intramacronucleata</taxon>
        <taxon>Spirotrichea</taxon>
        <taxon>Hypotrichia</taxon>
        <taxon>Euplotida</taxon>
        <taxon>Euplotidae</taxon>
        <taxon>Moneuplotes</taxon>
    </lineage>
</organism>
<sequence length="487" mass="55800">MLNFLKSSEICPRCKESKEDCAAQQRNMNWFEFGVNLFSFGHYHKCHKEIYSLGTVDFTPSESLLGADHKKLSHEKPKVVSEVNKMFHDEDYGEYSESESDSDSDSDSDNVLPNAPPNAPLNVPPNVPSNAPPNAPPIAHPNALHNHPKFPVKPNKMHKYQLSKKKKAFVKKSVMMIPEKNFDKNFSSTYYFKAFNKTERYPPVKEAVDDLKKLFSNNKELADIVQFYHEMYIDSDVNVITGIWTESDKLTCCINAGLILDAVEAFGKDVYKNVNFFKKVLAENKTDYKTVIDLSIKFMRLLNTFIVDLGTMYNTEDRVVYRGVRAEIFSDVKEREIIRMIGWNCASDVLDEAVKFETKKKEDKQTSSLVKFNVKAMCFNAGQLNHFGFSSNDHEKETLIPPYSACICIKKEQMVDTDFDDESFDTNYTKEEVKGADPGSMPMMGVDKDKDSKKKADVDKTKRWKTVFVMNLARDNKNIQDDLRCSF</sequence>
<dbReference type="AlphaFoldDB" id="A0AAD2D8K2"/>
<keyword evidence="3" id="KW-1185">Reference proteome</keyword>
<feature type="region of interest" description="Disordered" evidence="1">
    <location>
        <begin position="432"/>
        <end position="457"/>
    </location>
</feature>
<dbReference type="Proteomes" id="UP001295684">
    <property type="component" value="Unassembled WGS sequence"/>
</dbReference>
<feature type="region of interest" description="Disordered" evidence="1">
    <location>
        <begin position="91"/>
        <end position="154"/>
    </location>
</feature>
<evidence type="ECO:0000313" key="3">
    <source>
        <dbReference type="Proteomes" id="UP001295684"/>
    </source>
</evidence>